<dbReference type="EMBL" id="CABDLL010000010">
    <property type="protein sequence ID" value="VTE39635.1"/>
    <property type="molecule type" value="Genomic_DNA"/>
</dbReference>
<feature type="domain" description="Gram-positive cocci surface proteins LPxTG" evidence="6">
    <location>
        <begin position="517"/>
        <end position="550"/>
    </location>
</feature>
<dbReference type="Pfam" id="PF00746">
    <property type="entry name" value="Gram_pos_anchor"/>
    <property type="match status" value="1"/>
</dbReference>
<dbReference type="InterPro" id="IPR038183">
    <property type="entry name" value="RICH_sf"/>
</dbReference>
<evidence type="ECO:0000313" key="7">
    <source>
        <dbReference type="EMBL" id="VTE39635.1"/>
    </source>
</evidence>
<feature type="compositionally biased region" description="Gly residues" evidence="5">
    <location>
        <begin position="132"/>
        <end position="147"/>
    </location>
</feature>
<feature type="region of interest" description="Disordered" evidence="5">
    <location>
        <begin position="118"/>
        <end position="149"/>
    </location>
</feature>
<evidence type="ECO:0000256" key="5">
    <source>
        <dbReference type="SAM" id="MobiDB-lite"/>
    </source>
</evidence>
<keyword evidence="2" id="KW-0964">Secreted</keyword>
<organism evidence="7 8">
    <name type="scientific">Streptococcus pneumoniae</name>
    <dbReference type="NCBI Taxonomy" id="1313"/>
    <lineage>
        <taxon>Bacteria</taxon>
        <taxon>Bacillati</taxon>
        <taxon>Bacillota</taxon>
        <taxon>Bacilli</taxon>
        <taxon>Lactobacillales</taxon>
        <taxon>Streptococcaceae</taxon>
        <taxon>Streptococcus</taxon>
    </lineage>
</organism>
<name>A0A4N9BMD5_STREE</name>
<keyword evidence="1" id="KW-0134">Cell wall</keyword>
<evidence type="ECO:0000313" key="8">
    <source>
        <dbReference type="Proteomes" id="UP000310997"/>
    </source>
</evidence>
<dbReference type="Gene3D" id="1.20.81.20">
    <property type="match status" value="2"/>
</dbReference>
<feature type="compositionally biased region" description="Polar residues" evidence="5">
    <location>
        <begin position="483"/>
        <end position="502"/>
    </location>
</feature>
<sequence length="550" mass="59890">MSLSEQDRTKYEKEIKDGDQTSLDRLRELFTKLQDQQAQEAIDKANLTLPRYMDARLKEFDSSHPNFQMLLEKLMGVVDKYRKLFDNAPNRKEVEELEKQAQEEMDAHIAEYKKTLAPAPGATDNGAPQAGNAGGKGKPAGDVGQGDKGVSSGLEIYRKDLQDQLQNLSLSEQDRTKYEKEIKDGDQTSLDRLRELFTKLQDQQAQEAIDKANLTLPRYMDARLKEFDSSHPNFQMLLEKLMGVVDKYRKLFDNAPNRKEVEELEKQAQEEMDAHIAEYKKTLAPAPGATDNGAPQAGNAGGKGKPDAGAGKDNAKPDAGSGKDNAKPDAGSGKDNAKPDAGAGKGDAGKQAGDAGKPSPRNQTFTGTVGSVNVTVLFDKPVNAEKVTVKEITEKDLVDRISRQAGGGSIRLFDLSLTRGGKETHVNEERTVRLALEGLGENVQVYHVKPDGQLELLESKVEDGHVIFRINHFSLFAIKTMSTKSNQETPSNQATPSTQAKSTPKETTKDATSKKTLPNTGTADSTALLAAAASTAILGLGLAGRRRKED</sequence>
<evidence type="ECO:0000256" key="2">
    <source>
        <dbReference type="ARBA" id="ARBA00022525"/>
    </source>
</evidence>
<protein>
    <submittedName>
        <fullName evidence="7">IgA-binding beta antigen</fullName>
    </submittedName>
</protein>
<evidence type="ECO:0000256" key="1">
    <source>
        <dbReference type="ARBA" id="ARBA00022512"/>
    </source>
</evidence>
<proteinExistence type="predicted"/>
<feature type="region of interest" description="Disordered" evidence="5">
    <location>
        <begin position="483"/>
        <end position="524"/>
    </location>
</feature>
<reference evidence="7 8" key="1">
    <citation type="submission" date="2019-04" db="EMBL/GenBank/DDBJ databases">
        <authorList>
            <consortium name="Pathogen Informatics"/>
        </authorList>
    </citation>
    <scope>NUCLEOTIDE SEQUENCE [LARGE SCALE GENOMIC DNA]</scope>
    <source>
        <strain evidence="7 8">GPSC559</strain>
    </source>
</reference>
<feature type="compositionally biased region" description="Basic and acidic residues" evidence="5">
    <location>
        <begin position="503"/>
        <end position="513"/>
    </location>
</feature>
<evidence type="ECO:0000256" key="4">
    <source>
        <dbReference type="ARBA" id="ARBA00023088"/>
    </source>
</evidence>
<dbReference type="PROSITE" id="PS50847">
    <property type="entry name" value="GRAM_POS_ANCHORING"/>
    <property type="match status" value="1"/>
</dbReference>
<evidence type="ECO:0000256" key="3">
    <source>
        <dbReference type="ARBA" id="ARBA00022729"/>
    </source>
</evidence>
<dbReference type="NCBIfam" id="TIGR01167">
    <property type="entry name" value="LPXTG_anchor"/>
    <property type="match status" value="1"/>
</dbReference>
<accession>A0A4N9BMD5</accession>
<keyword evidence="3" id="KW-0732">Signal</keyword>
<dbReference type="AlphaFoldDB" id="A0A4N9BMD5"/>
<dbReference type="Proteomes" id="UP000310997">
    <property type="component" value="Unassembled WGS sequence"/>
</dbReference>
<feature type="region of interest" description="Disordered" evidence="5">
    <location>
        <begin position="284"/>
        <end position="367"/>
    </location>
</feature>
<evidence type="ECO:0000259" key="6">
    <source>
        <dbReference type="PROSITE" id="PS50847"/>
    </source>
</evidence>
<keyword evidence="4" id="KW-0572">Peptidoglycan-anchor</keyword>
<dbReference type="InterPro" id="IPR019931">
    <property type="entry name" value="LPXTG_anchor"/>
</dbReference>
<gene>
    <name evidence="7" type="primary">bag_1</name>
    <name evidence="7" type="ORF">SAMEA4038883_01456</name>
</gene>